<dbReference type="GO" id="GO:0005739">
    <property type="term" value="C:mitochondrion"/>
    <property type="evidence" value="ECO:0007669"/>
    <property type="project" value="TreeGrafter"/>
</dbReference>
<dbReference type="PANTHER" id="PTHR46669">
    <property type="entry name" value="LEUCINE-RICH PPR MOTIF-CONTAINING PROTEIN, MITOCHONDRIAL"/>
    <property type="match status" value="1"/>
</dbReference>
<evidence type="ECO:0008006" key="3">
    <source>
        <dbReference type="Google" id="ProtNLM"/>
    </source>
</evidence>
<dbReference type="PROSITE" id="PS51375">
    <property type="entry name" value="PPR"/>
    <property type="match status" value="1"/>
</dbReference>
<feature type="repeat" description="PPR" evidence="1">
    <location>
        <begin position="67"/>
        <end position="101"/>
    </location>
</feature>
<dbReference type="GO" id="GO:0005634">
    <property type="term" value="C:nucleus"/>
    <property type="evidence" value="ECO:0007669"/>
    <property type="project" value="TreeGrafter"/>
</dbReference>
<dbReference type="EMBL" id="IACN01073403">
    <property type="protein sequence ID" value="LAB58336.1"/>
    <property type="molecule type" value="Transcribed_RNA"/>
</dbReference>
<dbReference type="GO" id="GO:0070129">
    <property type="term" value="P:regulation of mitochondrial translation"/>
    <property type="evidence" value="ECO:0007669"/>
    <property type="project" value="TreeGrafter"/>
</dbReference>
<dbReference type="NCBIfam" id="TIGR00756">
    <property type="entry name" value="PPR"/>
    <property type="match status" value="1"/>
</dbReference>
<reference evidence="2" key="1">
    <citation type="submission" date="2017-07" db="EMBL/GenBank/DDBJ databases">
        <authorList>
            <person name="Mikheyev A."/>
            <person name="Grau M."/>
        </authorList>
    </citation>
    <scope>NUCLEOTIDE SEQUENCE</scope>
    <source>
        <tissue evidence="2">Venom_gland</tissue>
    </source>
</reference>
<name>A0A2D4PMJ4_MICSU</name>
<dbReference type="InterPro" id="IPR002885">
    <property type="entry name" value="PPR_rpt"/>
</dbReference>
<proteinExistence type="predicted"/>
<dbReference type="InterPro" id="IPR033490">
    <property type="entry name" value="LRP130"/>
</dbReference>
<organism evidence="2">
    <name type="scientific">Micrurus surinamensis</name>
    <name type="common">Surinam coral snake</name>
    <dbReference type="NCBI Taxonomy" id="129470"/>
    <lineage>
        <taxon>Eukaryota</taxon>
        <taxon>Metazoa</taxon>
        <taxon>Chordata</taxon>
        <taxon>Craniata</taxon>
        <taxon>Vertebrata</taxon>
        <taxon>Euteleostomi</taxon>
        <taxon>Lepidosauria</taxon>
        <taxon>Squamata</taxon>
        <taxon>Bifurcata</taxon>
        <taxon>Unidentata</taxon>
        <taxon>Episquamata</taxon>
        <taxon>Toxicofera</taxon>
        <taxon>Serpentes</taxon>
        <taxon>Colubroidea</taxon>
        <taxon>Elapidae</taxon>
        <taxon>Elapinae</taxon>
        <taxon>Micrurus</taxon>
    </lineage>
</organism>
<dbReference type="Pfam" id="PF01535">
    <property type="entry name" value="PPR"/>
    <property type="match status" value="2"/>
</dbReference>
<dbReference type="Gene3D" id="1.25.40.10">
    <property type="entry name" value="Tetratricopeptide repeat domain"/>
    <property type="match status" value="1"/>
</dbReference>
<dbReference type="AlphaFoldDB" id="A0A2D4PMJ4"/>
<accession>A0A2D4PMJ4</accession>
<dbReference type="GO" id="GO:0003730">
    <property type="term" value="F:mRNA 3'-UTR binding"/>
    <property type="evidence" value="ECO:0007669"/>
    <property type="project" value="TreeGrafter"/>
</dbReference>
<sequence length="508" mass="58589">MGMMFDLFFAFLVTGKYKEAKKIIETPGLRAKPERLEWFANKCIANNNGESLEAMVTLTQKLFDCDRDKMYYSLLLLCQKNNDLEKAESVWTKMQEENVVPRSRTLHLLGHIFKANNQKIPFTVPENWYESDDDSAAIGLSSLPQQSYQVNEKINEFCKNGKHAEAYRLFLMAKDLVLNVSCYNNLIKALLSHGSLEEAMEVKKITENHIKGFVLNDAASSLLILTQVRRDYLKEALSSFHTLLKNGKKPSQLATTRLVQAFAQKGDEESIREIEKLIEPIHGTLKLPRMLFINNTALARIKNNNCDAATEYIEEKFISRELTEDANLSFVFRKLIEDKEETALEKLSAMLERLANQFGICKPVTHLFLQYIEKEKVNDAELLLQRNKAISEQRSYIIAFIIQKSRIKGQSKKIRILRDLIPDFKDQDHLLHYLLKSYYLEKDVVSCKAVYEEMKAKNIALTELSLKRLAVLLKEYGQPVPFTEPPESFTFYAEKLRNENESHSSDDD</sequence>
<dbReference type="InterPro" id="IPR011990">
    <property type="entry name" value="TPR-like_helical_dom_sf"/>
</dbReference>
<evidence type="ECO:0000256" key="1">
    <source>
        <dbReference type="PROSITE-ProRule" id="PRU00708"/>
    </source>
</evidence>
<evidence type="ECO:0000313" key="2">
    <source>
        <dbReference type="EMBL" id="LAB58336.1"/>
    </source>
</evidence>
<reference evidence="2" key="2">
    <citation type="submission" date="2017-11" db="EMBL/GenBank/DDBJ databases">
        <title>Coralsnake Venomics: Analyses of Venom Gland Transcriptomes and Proteomes of Six Brazilian Taxa.</title>
        <authorList>
            <person name="Aird S.D."/>
            <person name="Jorge da Silva N."/>
            <person name="Qiu L."/>
            <person name="Villar-Briones A."/>
            <person name="Aparecida-Saddi V."/>
            <person name="Campos-Telles M.P."/>
            <person name="Grau M."/>
            <person name="Mikheyev A.S."/>
        </authorList>
    </citation>
    <scope>NUCLEOTIDE SEQUENCE</scope>
    <source>
        <tissue evidence="2">Venom_gland</tissue>
    </source>
</reference>
<dbReference type="PANTHER" id="PTHR46669:SF1">
    <property type="entry name" value="LEUCINE-RICH PPR MOTIF-CONTAINING PROTEIN, MITOCHONDRIAL"/>
    <property type="match status" value="1"/>
</dbReference>
<protein>
    <recommendedName>
        <fullName evidence="3">Pentacotripeptide-repeat region of PRORP domain-containing protein</fullName>
    </recommendedName>
</protein>